<evidence type="ECO:0000256" key="11">
    <source>
        <dbReference type="ARBA" id="ARBA00038761"/>
    </source>
</evidence>
<dbReference type="SUPFAM" id="SSF48726">
    <property type="entry name" value="Immunoglobulin"/>
    <property type="match status" value="2"/>
</dbReference>
<dbReference type="PANTHER" id="PTHR11890:SF44">
    <property type="entry name" value="X-LINKED INTERLEUKIN-1 RECEPTOR ACCESSORY PROTEIN-LIKE 2"/>
    <property type="match status" value="1"/>
</dbReference>
<dbReference type="Gene3D" id="2.60.40.10">
    <property type="entry name" value="Immunoglobulins"/>
    <property type="match status" value="2"/>
</dbReference>
<keyword evidence="3" id="KW-1090">Inhibition of host innate immune response by virus</keyword>
<dbReference type="SMART" id="SM00409">
    <property type="entry name" value="IG"/>
    <property type="match status" value="2"/>
</dbReference>
<keyword evidence="10" id="KW-0393">Immunoglobulin domain</keyword>
<keyword evidence="2" id="KW-0244">Early protein</keyword>
<evidence type="ECO:0000256" key="9">
    <source>
        <dbReference type="ARBA" id="ARBA00023258"/>
    </source>
</evidence>
<keyword evidence="14" id="KW-0812">Transmembrane</keyword>
<keyword evidence="14" id="KW-1133">Transmembrane helix</keyword>
<evidence type="ECO:0000256" key="8">
    <source>
        <dbReference type="ARBA" id="ARBA00023180"/>
    </source>
</evidence>
<dbReference type="InterPro" id="IPR036179">
    <property type="entry name" value="Ig-like_dom_sf"/>
</dbReference>
<evidence type="ECO:0000259" key="16">
    <source>
        <dbReference type="PROSITE" id="PS50104"/>
    </source>
</evidence>
<dbReference type="InterPro" id="IPR003599">
    <property type="entry name" value="Ig_sub"/>
</dbReference>
<evidence type="ECO:0000256" key="1">
    <source>
        <dbReference type="ARBA" id="ARBA00009752"/>
    </source>
</evidence>
<dbReference type="InterPro" id="IPR013783">
    <property type="entry name" value="Ig-like_fold"/>
</dbReference>
<evidence type="ECO:0000256" key="4">
    <source>
        <dbReference type="ARBA" id="ARBA00022801"/>
    </source>
</evidence>
<dbReference type="Gene3D" id="3.40.50.10140">
    <property type="entry name" value="Toll/interleukin-1 receptor homology (TIR) domain"/>
    <property type="match status" value="1"/>
</dbReference>
<dbReference type="InterPro" id="IPR013098">
    <property type="entry name" value="Ig_I-set"/>
</dbReference>
<feature type="signal peptide" evidence="15">
    <location>
        <begin position="1"/>
        <end position="22"/>
    </location>
</feature>
<comment type="function">
    <text evidence="13">Counteracts the antiviral effects of host IFN-alpha/beta and key IFN-inducible proteins involved in viral RNA degradation suxh as host OAS1. Acts as a soluble IFN-alpha receptor and thus inhibits the interaction between host IFN-alpha and its receptor.</text>
</comment>
<keyword evidence="15" id="KW-0732">Signal</keyword>
<comment type="subunit">
    <text evidence="11">Interacts with host IFNA1.</text>
</comment>
<feature type="chain" id="PRO_5045625092" description="Soluble interferon alpha/beta receptor OPG204" evidence="15">
    <location>
        <begin position="23"/>
        <end position="476"/>
    </location>
</feature>
<keyword evidence="5" id="KW-1114">Inhibition of host interferon signaling pathway by virus</keyword>
<sequence>MACRDIVSRLFLLFVLSRTALCIEDDCSINTYNSSNGYMQFTKETTFAEFAIVGKFKGLHCCAKGYRSVEWLKDGRLYPWSSSVSGLILYPESANQTIYTQTITAEDAGNYTCLLRNDTTVYTHTIQLRVFDKIPDDPKITYVSNDKEVSVGQSVRLFCEAFVGVVNLPDAHSEAIWTKSGHNGSIDDEPRIRQEKVSREDGQTFGTYLIIEEVVNDDFGKYICKIVKPGRAIDLPVYIREKVYVGYLNPNPVPWKKLIITVAIILVFFISAFILYVHFGLSLRVKFKDRFGALEDNDDKTSDVLILHSQQDSEMALEKICPLLENEYHYKCATKTLPSGVNLWCAKLSDAARKTRRVVAVISPSSLDNQWDTATVYQALKQLNSLNAKLVCVAMQELPKSGTDLKNAQGETLASILKSMTVIPYSSERFWLSLRLHLPAKRFEQASNDIDMTQTNNPNDTRLNRFAEPRSLDMLV</sequence>
<evidence type="ECO:0000256" key="2">
    <source>
        <dbReference type="ARBA" id="ARBA00022518"/>
    </source>
</evidence>
<keyword evidence="4" id="KW-0378">Hydrolase</keyword>
<organism evidence="18 19">
    <name type="scientific">Nicrophorus vespilloides</name>
    <name type="common">Boreal carrion beetle</name>
    <dbReference type="NCBI Taxonomy" id="110193"/>
    <lineage>
        <taxon>Eukaryota</taxon>
        <taxon>Metazoa</taxon>
        <taxon>Ecdysozoa</taxon>
        <taxon>Arthropoda</taxon>
        <taxon>Hexapoda</taxon>
        <taxon>Insecta</taxon>
        <taxon>Pterygota</taxon>
        <taxon>Neoptera</taxon>
        <taxon>Endopterygota</taxon>
        <taxon>Coleoptera</taxon>
        <taxon>Polyphaga</taxon>
        <taxon>Staphyliniformia</taxon>
        <taxon>Silphidae</taxon>
        <taxon>Nicrophorinae</taxon>
        <taxon>Nicrophorus</taxon>
    </lineage>
</organism>
<accession>A0ABM1MTL9</accession>
<feature type="transmembrane region" description="Helical" evidence="14">
    <location>
        <begin position="258"/>
        <end position="281"/>
    </location>
</feature>
<keyword evidence="9" id="KW-0899">Viral immunoevasion</keyword>
<dbReference type="InterPro" id="IPR007110">
    <property type="entry name" value="Ig-like_dom"/>
</dbReference>
<keyword evidence="7" id="KW-1015">Disulfide bond</keyword>
<protein>
    <recommendedName>
        <fullName evidence="12">Soluble interferon alpha/beta receptor OPG204</fullName>
    </recommendedName>
</protein>
<evidence type="ECO:0000256" key="10">
    <source>
        <dbReference type="ARBA" id="ARBA00023319"/>
    </source>
</evidence>
<evidence type="ECO:0000313" key="19">
    <source>
        <dbReference type="RefSeq" id="XP_017777919.1"/>
    </source>
</evidence>
<evidence type="ECO:0000256" key="15">
    <source>
        <dbReference type="SAM" id="SignalP"/>
    </source>
</evidence>
<keyword evidence="6" id="KW-0520">NAD</keyword>
<feature type="domain" description="Ig-like" evidence="17">
    <location>
        <begin position="138"/>
        <end position="234"/>
    </location>
</feature>
<dbReference type="Pfam" id="PF07679">
    <property type="entry name" value="I-set"/>
    <property type="match status" value="1"/>
</dbReference>
<keyword evidence="8" id="KW-0325">Glycoprotein</keyword>
<evidence type="ECO:0000256" key="5">
    <source>
        <dbReference type="ARBA" id="ARBA00022830"/>
    </source>
</evidence>
<feature type="domain" description="TIR" evidence="16">
    <location>
        <begin position="300"/>
        <end position="438"/>
    </location>
</feature>
<keyword evidence="9" id="KW-0945">Host-virus interaction</keyword>
<comment type="similarity">
    <text evidence="1">Belongs to the interleukin-1 receptor family.</text>
</comment>
<evidence type="ECO:0000259" key="17">
    <source>
        <dbReference type="PROSITE" id="PS50835"/>
    </source>
</evidence>
<evidence type="ECO:0000256" key="14">
    <source>
        <dbReference type="SAM" id="Phobius"/>
    </source>
</evidence>
<dbReference type="InterPro" id="IPR035897">
    <property type="entry name" value="Toll_tir_struct_dom_sf"/>
</dbReference>
<evidence type="ECO:0000256" key="7">
    <source>
        <dbReference type="ARBA" id="ARBA00023157"/>
    </source>
</evidence>
<dbReference type="PROSITE" id="PS50835">
    <property type="entry name" value="IG_LIKE"/>
    <property type="match status" value="2"/>
</dbReference>
<dbReference type="InterPro" id="IPR000157">
    <property type="entry name" value="TIR_dom"/>
</dbReference>
<dbReference type="Pfam" id="PF13676">
    <property type="entry name" value="TIR_2"/>
    <property type="match status" value="1"/>
</dbReference>
<evidence type="ECO:0000256" key="12">
    <source>
        <dbReference type="ARBA" id="ARBA00041012"/>
    </source>
</evidence>
<keyword evidence="9" id="KW-0922">Interferon antiviral system evasion</keyword>
<reference evidence="19" key="1">
    <citation type="submission" date="2025-08" db="UniProtKB">
        <authorList>
            <consortium name="RefSeq"/>
        </authorList>
    </citation>
    <scope>IDENTIFICATION</scope>
    <source>
        <tissue evidence="19">Whole Larva</tissue>
    </source>
</reference>
<dbReference type="PROSITE" id="PS50104">
    <property type="entry name" value="TIR"/>
    <property type="match status" value="1"/>
</dbReference>
<dbReference type="PANTHER" id="PTHR11890">
    <property type="entry name" value="INTERLEUKIN-1 RECEPTOR FAMILY MEMBER"/>
    <property type="match status" value="1"/>
</dbReference>
<dbReference type="RefSeq" id="XP_017777919.1">
    <property type="nucleotide sequence ID" value="XM_017922430.1"/>
</dbReference>
<name>A0ABM1MTL9_NICVS</name>
<proteinExistence type="inferred from homology"/>
<dbReference type="InterPro" id="IPR015621">
    <property type="entry name" value="IL-1_rcpt_fam"/>
</dbReference>
<keyword evidence="14" id="KW-0472">Membrane</keyword>
<dbReference type="GeneID" id="108563685"/>
<keyword evidence="18" id="KW-1185">Reference proteome</keyword>
<feature type="domain" description="Ig-like" evidence="17">
    <location>
        <begin position="68"/>
        <end position="129"/>
    </location>
</feature>
<dbReference type="SUPFAM" id="SSF52200">
    <property type="entry name" value="Toll/Interleukin receptor TIR domain"/>
    <property type="match status" value="1"/>
</dbReference>
<gene>
    <name evidence="19" type="primary">LOC108563685</name>
</gene>
<evidence type="ECO:0000256" key="3">
    <source>
        <dbReference type="ARBA" id="ARBA00022632"/>
    </source>
</evidence>
<evidence type="ECO:0000313" key="18">
    <source>
        <dbReference type="Proteomes" id="UP000695000"/>
    </source>
</evidence>
<evidence type="ECO:0000256" key="6">
    <source>
        <dbReference type="ARBA" id="ARBA00023027"/>
    </source>
</evidence>
<dbReference type="Proteomes" id="UP000695000">
    <property type="component" value="Unplaced"/>
</dbReference>
<evidence type="ECO:0000256" key="13">
    <source>
        <dbReference type="ARBA" id="ARBA00045444"/>
    </source>
</evidence>